<feature type="binding site" evidence="14">
    <location>
        <position position="72"/>
    </location>
    <ligand>
        <name>Ca(2+)</name>
        <dbReference type="ChEBI" id="CHEBI:29108"/>
        <label>1</label>
    </ligand>
</feature>
<feature type="chain" id="PRO_5041488244" description="Peroxidase" evidence="17">
    <location>
        <begin position="25"/>
        <end position="314"/>
    </location>
</feature>
<keyword evidence="3 17" id="KW-0575">Peroxidase</keyword>
<comment type="subcellular location">
    <subcellularLocation>
        <location evidence="17">Secreted</location>
    </subcellularLocation>
</comment>
<feature type="disulfide bond" evidence="16">
    <location>
        <begin position="35"/>
        <end position="115"/>
    </location>
</feature>
<dbReference type="PRINTS" id="PR00458">
    <property type="entry name" value="PEROXIDASE"/>
</dbReference>
<gene>
    <name evidence="19" type="ORF">MKW94_009844</name>
</gene>
<dbReference type="PRINTS" id="PR00461">
    <property type="entry name" value="PLPEROXIDASE"/>
</dbReference>
<evidence type="ECO:0000256" key="5">
    <source>
        <dbReference type="ARBA" id="ARBA00022723"/>
    </source>
</evidence>
<feature type="site" description="Transition state stabilizer" evidence="15">
    <location>
        <position position="62"/>
    </location>
</feature>
<feature type="binding site" evidence="14">
    <location>
        <position position="74"/>
    </location>
    <ligand>
        <name>Ca(2+)</name>
        <dbReference type="ChEBI" id="CHEBI:29108"/>
        <label>1</label>
    </ligand>
</feature>
<feature type="active site" description="Proton acceptor" evidence="12">
    <location>
        <position position="66"/>
    </location>
</feature>
<keyword evidence="11 17" id="KW-0376">Hydrogen peroxide</keyword>
<evidence type="ECO:0000256" key="4">
    <source>
        <dbReference type="ARBA" id="ARBA00022617"/>
    </source>
</evidence>
<dbReference type="EC" id="1.11.1.7" evidence="2 17"/>
<dbReference type="InterPro" id="IPR000823">
    <property type="entry name" value="Peroxidase_pln"/>
</dbReference>
<dbReference type="PROSITE" id="PS50873">
    <property type="entry name" value="PEROXIDASE_4"/>
    <property type="match status" value="1"/>
</dbReference>
<keyword evidence="20" id="KW-1185">Reference proteome</keyword>
<evidence type="ECO:0000256" key="14">
    <source>
        <dbReference type="PIRSR" id="PIRSR600823-3"/>
    </source>
</evidence>
<dbReference type="GO" id="GO:0005576">
    <property type="term" value="C:extracellular region"/>
    <property type="evidence" value="ECO:0007669"/>
    <property type="project" value="UniProtKB-SubCell"/>
</dbReference>
<dbReference type="PANTHER" id="PTHR31388">
    <property type="entry name" value="PEROXIDASE 72-RELATED"/>
    <property type="match status" value="1"/>
</dbReference>
<comment type="function">
    <text evidence="17">Removal of H(2)O(2), oxidation of toxic reductants, biosynthesis and degradation of lignin, suberization, auxin catabolism, response to environmental stresses such as wounding, pathogen attack and oxidative stress.</text>
</comment>
<dbReference type="FunFam" id="1.10.520.10:FF:000001">
    <property type="entry name" value="Peroxidase"/>
    <property type="match status" value="1"/>
</dbReference>
<evidence type="ECO:0000256" key="7">
    <source>
        <dbReference type="ARBA" id="ARBA00023002"/>
    </source>
</evidence>
<feature type="binding site" description="axial binding residue" evidence="14">
    <location>
        <position position="184"/>
    </location>
    <ligand>
        <name>heme b</name>
        <dbReference type="ChEBI" id="CHEBI:60344"/>
    </ligand>
    <ligandPart>
        <name>Fe</name>
        <dbReference type="ChEBI" id="CHEBI:18248"/>
    </ligandPart>
</feature>
<evidence type="ECO:0000256" key="1">
    <source>
        <dbReference type="ARBA" id="ARBA00000189"/>
    </source>
</evidence>
<accession>A0AA41RSZ9</accession>
<dbReference type="AlphaFoldDB" id="A0AA41RSZ9"/>
<evidence type="ECO:0000256" key="10">
    <source>
        <dbReference type="ARBA" id="ARBA00023180"/>
    </source>
</evidence>
<feature type="binding site" evidence="14">
    <location>
        <position position="88"/>
    </location>
    <ligand>
        <name>Ca(2+)</name>
        <dbReference type="ChEBI" id="CHEBI:29108"/>
        <label>1</label>
    </ligand>
</feature>
<feature type="binding site" evidence="14">
    <location>
        <position position="70"/>
    </location>
    <ligand>
        <name>Ca(2+)</name>
        <dbReference type="ChEBI" id="CHEBI:29108"/>
        <label>1</label>
    </ligand>
</feature>
<evidence type="ECO:0000256" key="12">
    <source>
        <dbReference type="PIRSR" id="PIRSR600823-1"/>
    </source>
</evidence>
<keyword evidence="6 14" id="KW-0106">Calcium</keyword>
<evidence type="ECO:0000256" key="6">
    <source>
        <dbReference type="ARBA" id="ARBA00022837"/>
    </source>
</evidence>
<comment type="cofactor">
    <cofactor evidence="14 17">
        <name>heme b</name>
        <dbReference type="ChEBI" id="CHEBI:60344"/>
    </cofactor>
    <text evidence="14 17">Binds 1 heme b (iron(II)-protoporphyrin IX) group per subunit.</text>
</comment>
<keyword evidence="5 14" id="KW-0479">Metal-binding</keyword>
<dbReference type="EMBL" id="JAJJMA010050833">
    <property type="protein sequence ID" value="MCL7025929.1"/>
    <property type="molecule type" value="Genomic_DNA"/>
</dbReference>
<feature type="binding site" evidence="14">
    <location>
        <position position="76"/>
    </location>
    <ligand>
        <name>Ca(2+)</name>
        <dbReference type="ChEBI" id="CHEBI:29108"/>
        <label>1</label>
    </ligand>
</feature>
<dbReference type="FunFam" id="1.10.420.10:FF:000001">
    <property type="entry name" value="Peroxidase"/>
    <property type="match status" value="1"/>
</dbReference>
<dbReference type="InterPro" id="IPR033905">
    <property type="entry name" value="Secretory_peroxidase"/>
</dbReference>
<evidence type="ECO:0000256" key="2">
    <source>
        <dbReference type="ARBA" id="ARBA00012313"/>
    </source>
</evidence>
<keyword evidence="8 14" id="KW-0408">Iron</keyword>
<feature type="signal peptide" evidence="17">
    <location>
        <begin position="1"/>
        <end position="24"/>
    </location>
</feature>
<feature type="domain" description="Plant heme peroxidase family profile" evidence="18">
    <location>
        <begin position="25"/>
        <end position="311"/>
    </location>
</feature>
<feature type="binding site" evidence="14">
    <location>
        <position position="234"/>
    </location>
    <ligand>
        <name>Ca(2+)</name>
        <dbReference type="ChEBI" id="CHEBI:29108"/>
        <label>2</label>
    </ligand>
</feature>
<feature type="disulfide bond" evidence="16">
    <location>
        <begin position="121"/>
        <end position="307"/>
    </location>
</feature>
<feature type="disulfide bond" evidence="16">
    <location>
        <begin position="191"/>
        <end position="216"/>
    </location>
</feature>
<proteinExistence type="inferred from homology"/>
<dbReference type="InterPro" id="IPR010255">
    <property type="entry name" value="Haem_peroxidase_sf"/>
</dbReference>
<evidence type="ECO:0000256" key="9">
    <source>
        <dbReference type="ARBA" id="ARBA00023157"/>
    </source>
</evidence>
<feature type="binding site" evidence="14">
    <location>
        <position position="67"/>
    </location>
    <ligand>
        <name>Ca(2+)</name>
        <dbReference type="ChEBI" id="CHEBI:29108"/>
        <label>1</label>
    </ligand>
</feature>
<feature type="binding site" evidence="14">
    <location>
        <position position="231"/>
    </location>
    <ligand>
        <name>Ca(2+)</name>
        <dbReference type="ChEBI" id="CHEBI:29108"/>
        <label>2</label>
    </ligand>
</feature>
<dbReference type="SUPFAM" id="SSF48113">
    <property type="entry name" value="Heme-dependent peroxidases"/>
    <property type="match status" value="1"/>
</dbReference>
<comment type="cofactor">
    <cofactor evidence="14 17">
        <name>Ca(2+)</name>
        <dbReference type="ChEBI" id="CHEBI:29108"/>
    </cofactor>
    <text evidence="14 17">Binds 2 calcium ions per subunit.</text>
</comment>
<comment type="caution">
    <text evidence="19">The sequence shown here is derived from an EMBL/GenBank/DDBJ whole genome shotgun (WGS) entry which is preliminary data.</text>
</comment>
<evidence type="ECO:0000256" key="11">
    <source>
        <dbReference type="ARBA" id="ARBA00023324"/>
    </source>
</evidence>
<feature type="binding site" evidence="14">
    <location>
        <position position="185"/>
    </location>
    <ligand>
        <name>Ca(2+)</name>
        <dbReference type="ChEBI" id="CHEBI:29108"/>
        <label>2</label>
    </ligand>
</feature>
<protein>
    <recommendedName>
        <fullName evidence="2 17">Peroxidase</fullName>
        <ecNumber evidence="2 17">1.11.1.7</ecNumber>
    </recommendedName>
</protein>
<dbReference type="GO" id="GO:0046872">
    <property type="term" value="F:metal ion binding"/>
    <property type="evidence" value="ECO:0007669"/>
    <property type="project" value="UniProtKB-UniRule"/>
</dbReference>
<dbReference type="GO" id="GO:0006979">
    <property type="term" value="P:response to oxidative stress"/>
    <property type="evidence" value="ECO:0007669"/>
    <property type="project" value="UniProtKB-UniRule"/>
</dbReference>
<name>A0AA41RSZ9_PAPNU</name>
<comment type="catalytic activity">
    <reaction evidence="1 17">
        <text>2 a phenolic donor + H2O2 = 2 a phenolic radical donor + 2 H2O</text>
        <dbReference type="Rhea" id="RHEA:56136"/>
        <dbReference type="ChEBI" id="CHEBI:15377"/>
        <dbReference type="ChEBI" id="CHEBI:16240"/>
        <dbReference type="ChEBI" id="CHEBI:139520"/>
        <dbReference type="ChEBI" id="CHEBI:139521"/>
        <dbReference type="EC" id="1.11.1.7"/>
    </reaction>
</comment>
<dbReference type="Proteomes" id="UP001177140">
    <property type="component" value="Unassembled WGS sequence"/>
</dbReference>
<dbReference type="Gene3D" id="1.10.520.10">
    <property type="match status" value="1"/>
</dbReference>
<feature type="binding site" evidence="13">
    <location>
        <position position="163"/>
    </location>
    <ligand>
        <name>substrate</name>
    </ligand>
</feature>
<evidence type="ECO:0000256" key="3">
    <source>
        <dbReference type="ARBA" id="ARBA00022559"/>
    </source>
</evidence>
<dbReference type="PANTHER" id="PTHR31388:SF5">
    <property type="entry name" value="PEROXIDASE"/>
    <property type="match status" value="1"/>
</dbReference>
<keyword evidence="7 17" id="KW-0560">Oxidoreductase</keyword>
<dbReference type="CDD" id="cd00693">
    <property type="entry name" value="secretory_peroxidase"/>
    <property type="match status" value="1"/>
</dbReference>
<dbReference type="Gene3D" id="1.10.420.10">
    <property type="entry name" value="Peroxidase, domain 2"/>
    <property type="match status" value="1"/>
</dbReference>
<dbReference type="InterPro" id="IPR002016">
    <property type="entry name" value="Haem_peroxidase"/>
</dbReference>
<feature type="disulfide bond" evidence="16">
    <location>
        <begin position="68"/>
        <end position="73"/>
    </location>
</feature>
<evidence type="ECO:0000256" key="17">
    <source>
        <dbReference type="RuleBase" id="RU362060"/>
    </source>
</evidence>
<evidence type="ECO:0000256" key="8">
    <source>
        <dbReference type="ARBA" id="ARBA00023004"/>
    </source>
</evidence>
<evidence type="ECO:0000256" key="15">
    <source>
        <dbReference type="PIRSR" id="PIRSR600823-4"/>
    </source>
</evidence>
<keyword evidence="9 16" id="KW-1015">Disulfide bond</keyword>
<dbReference type="GO" id="GO:0042744">
    <property type="term" value="P:hydrogen peroxide catabolic process"/>
    <property type="evidence" value="ECO:0007669"/>
    <property type="project" value="UniProtKB-KW"/>
</dbReference>
<keyword evidence="17" id="KW-0964">Secreted</keyword>
<dbReference type="PROSITE" id="PS00436">
    <property type="entry name" value="PEROXIDASE_2"/>
    <property type="match status" value="1"/>
</dbReference>
<evidence type="ECO:0000259" key="18">
    <source>
        <dbReference type="PROSITE" id="PS50873"/>
    </source>
</evidence>
<organism evidence="19 20">
    <name type="scientific">Papaver nudicaule</name>
    <name type="common">Iceland poppy</name>
    <dbReference type="NCBI Taxonomy" id="74823"/>
    <lineage>
        <taxon>Eukaryota</taxon>
        <taxon>Viridiplantae</taxon>
        <taxon>Streptophyta</taxon>
        <taxon>Embryophyta</taxon>
        <taxon>Tracheophyta</taxon>
        <taxon>Spermatophyta</taxon>
        <taxon>Magnoliopsida</taxon>
        <taxon>Ranunculales</taxon>
        <taxon>Papaveraceae</taxon>
        <taxon>Papaveroideae</taxon>
        <taxon>Papaver</taxon>
    </lineage>
</organism>
<comment type="similarity">
    <text evidence="17">Belongs to the peroxidase family. Classical plant (class III) peroxidase subfamily.</text>
</comment>
<keyword evidence="10" id="KW-0325">Glycoprotein</keyword>
<keyword evidence="4 17" id="KW-0349">Heme</keyword>
<dbReference type="InterPro" id="IPR019794">
    <property type="entry name" value="Peroxidases_AS"/>
</dbReference>
<evidence type="ECO:0000313" key="20">
    <source>
        <dbReference type="Proteomes" id="UP001177140"/>
    </source>
</evidence>
<dbReference type="GO" id="GO:0140825">
    <property type="term" value="F:lactoperoxidase activity"/>
    <property type="evidence" value="ECO:0007669"/>
    <property type="project" value="UniProtKB-EC"/>
</dbReference>
<keyword evidence="17" id="KW-0732">Signal</keyword>
<reference evidence="19" key="1">
    <citation type="submission" date="2022-03" db="EMBL/GenBank/DDBJ databases">
        <title>A functionally conserved STORR gene fusion in Papaver species that diverged 16.8 million years ago.</title>
        <authorList>
            <person name="Catania T."/>
        </authorList>
    </citation>
    <scope>NUCLEOTIDE SEQUENCE</scope>
    <source>
        <strain evidence="19">S-191538</strain>
    </source>
</reference>
<evidence type="ECO:0000256" key="16">
    <source>
        <dbReference type="PIRSR" id="PIRSR600823-5"/>
    </source>
</evidence>
<sequence length="314" mass="33724">MAVIPVNLLTLFSFLALLFSSSHGQLSTNFYATTCPNLPTIVRGAMAQALNADSRIAASLLRLFFHDCFVNGCDASILLDDTLRFTGEKNAAPNARSARGYEVIDTIKSLVEANCSGVVSCADILALATRDGVVLQGGQSWPVPFGRRDARTASQSAANSQIPAPSSNLSTLISINDCSLSGAHTIGQAGCENFRNRIYNQTNIDPAFATTRRANCPSTSGSGDRNLAPLDIQTPIQFENTYFQNLVAKRGLLNSDQVLFDNGSQDALVQTYSQNNAMFLADFATAMVKMGNLGPAPGTVTEIRRNCRKTNLFH</sequence>
<dbReference type="Pfam" id="PF00141">
    <property type="entry name" value="peroxidase"/>
    <property type="match status" value="1"/>
</dbReference>
<evidence type="ECO:0000256" key="13">
    <source>
        <dbReference type="PIRSR" id="PIRSR600823-2"/>
    </source>
</evidence>
<dbReference type="GO" id="GO:0020037">
    <property type="term" value="F:heme binding"/>
    <property type="evidence" value="ECO:0007669"/>
    <property type="project" value="UniProtKB-UniRule"/>
</dbReference>
<evidence type="ECO:0000313" key="19">
    <source>
        <dbReference type="EMBL" id="MCL7025929.1"/>
    </source>
</evidence>